<reference evidence="2" key="2">
    <citation type="submission" date="2021-04" db="EMBL/GenBank/DDBJ databases">
        <authorList>
            <person name="Gilroy R."/>
        </authorList>
    </citation>
    <scope>NUCLEOTIDE SEQUENCE</scope>
    <source>
        <strain evidence="2">5790</strain>
    </source>
</reference>
<dbReference type="InterPro" id="IPR010359">
    <property type="entry name" value="IrrE_HExxH"/>
</dbReference>
<organism evidence="2 3">
    <name type="scientific">Candidatus Monoglobus merdigallinarum</name>
    <dbReference type="NCBI Taxonomy" id="2838698"/>
    <lineage>
        <taxon>Bacteria</taxon>
        <taxon>Bacillati</taxon>
        <taxon>Bacillota</taxon>
        <taxon>Clostridia</taxon>
        <taxon>Monoglobales</taxon>
        <taxon>Monoglobaceae</taxon>
        <taxon>Monoglobus</taxon>
    </lineage>
</organism>
<evidence type="ECO:0000313" key="3">
    <source>
        <dbReference type="Proteomes" id="UP000824162"/>
    </source>
</evidence>
<dbReference type="AlphaFoldDB" id="A0A9D1PS84"/>
<evidence type="ECO:0000313" key="2">
    <source>
        <dbReference type="EMBL" id="HIV86262.1"/>
    </source>
</evidence>
<gene>
    <name evidence="2" type="ORF">H9900_05570</name>
</gene>
<comment type="caution">
    <text evidence="2">The sequence shown here is derived from an EMBL/GenBank/DDBJ whole genome shotgun (WGS) entry which is preliminary data.</text>
</comment>
<reference evidence="2" key="1">
    <citation type="journal article" date="2021" name="PeerJ">
        <title>Extensive microbial diversity within the chicken gut microbiome revealed by metagenomics and culture.</title>
        <authorList>
            <person name="Gilroy R."/>
            <person name="Ravi A."/>
            <person name="Getino M."/>
            <person name="Pursley I."/>
            <person name="Horton D.L."/>
            <person name="Alikhan N.F."/>
            <person name="Baker D."/>
            <person name="Gharbi K."/>
            <person name="Hall N."/>
            <person name="Watson M."/>
            <person name="Adriaenssens E.M."/>
            <person name="Foster-Nyarko E."/>
            <person name="Jarju S."/>
            <person name="Secka A."/>
            <person name="Antonio M."/>
            <person name="Oren A."/>
            <person name="Chaudhuri R.R."/>
            <person name="La Ragione R."/>
            <person name="Hildebrand F."/>
            <person name="Pallen M.J."/>
        </authorList>
    </citation>
    <scope>NUCLEOTIDE SEQUENCE</scope>
    <source>
        <strain evidence="2">5790</strain>
    </source>
</reference>
<sequence>MLSEYLHSTAEKLIRAFGDSPFEIAEGIGIKVILNYEFSKLCGMYTVIKRRRIIILNGNMDSRRQKTVLAHEIGHDILHRHMAQNKVVHDVMVYDMSIKPEYEANMFASELLLRDADVLALLEKDGYSAEQAAAALDADINLMLIKLSSMQKRGFKFDSVPLPADGRFISEL</sequence>
<accession>A0A9D1PS84</accession>
<name>A0A9D1PS84_9FIRM</name>
<dbReference type="PANTHER" id="PTHR43236:SF2">
    <property type="entry name" value="BLL0069 PROTEIN"/>
    <property type="match status" value="1"/>
</dbReference>
<dbReference type="Gene3D" id="1.10.10.2910">
    <property type="match status" value="1"/>
</dbReference>
<feature type="domain" description="IrrE N-terminal-like" evidence="1">
    <location>
        <begin position="29"/>
        <end position="135"/>
    </location>
</feature>
<proteinExistence type="predicted"/>
<dbReference type="PANTHER" id="PTHR43236">
    <property type="entry name" value="ANTITOXIN HIGA1"/>
    <property type="match status" value="1"/>
</dbReference>
<dbReference type="EMBL" id="DXIJ01000116">
    <property type="protein sequence ID" value="HIV86262.1"/>
    <property type="molecule type" value="Genomic_DNA"/>
</dbReference>
<dbReference type="Pfam" id="PF06114">
    <property type="entry name" value="Peptidase_M78"/>
    <property type="match status" value="1"/>
</dbReference>
<dbReference type="InterPro" id="IPR052345">
    <property type="entry name" value="Rad_response_metalloprotease"/>
</dbReference>
<evidence type="ECO:0000259" key="1">
    <source>
        <dbReference type="Pfam" id="PF06114"/>
    </source>
</evidence>
<dbReference type="Proteomes" id="UP000824162">
    <property type="component" value="Unassembled WGS sequence"/>
</dbReference>
<protein>
    <submittedName>
        <fullName evidence="2">ImmA/IrrE family metallo-endopeptidase</fullName>
    </submittedName>
</protein>